<dbReference type="Gene3D" id="1.20.120.450">
    <property type="entry name" value="dinb family like domain"/>
    <property type="match status" value="1"/>
</dbReference>
<dbReference type="EMBL" id="LGIQ01000011">
    <property type="protein sequence ID" value="KNB69710.1"/>
    <property type="molecule type" value="Genomic_DNA"/>
</dbReference>
<evidence type="ECO:0000259" key="1">
    <source>
        <dbReference type="Pfam" id="PF12867"/>
    </source>
</evidence>
<keyword evidence="5" id="KW-1185">Reference proteome</keyword>
<sequence>MSHVQIIEFYKKELSGYSLEQLRFISKPGVWSLGQMYDHLIEETHYYLDQVEKCASANKAIRQGKTEVGEEWFESRSFPPIKMKGPGMPNNPENIADLMCGLNQVLERMSEWDKKIGSINPLYKEIHDGFGWLNAQEWFDLAGMHFRHHIHQKAELEQMLKNE</sequence>
<dbReference type="RefSeq" id="WP_049741741.1">
    <property type="nucleotide sequence ID" value="NZ_BJON01000009.1"/>
</dbReference>
<dbReference type="InterPro" id="IPR034660">
    <property type="entry name" value="DinB/YfiT-like"/>
</dbReference>
<protein>
    <recommendedName>
        <fullName evidence="1">DinB-like domain-containing protein</fullName>
    </recommendedName>
</protein>
<dbReference type="OrthoDB" id="1495892at2"/>
<proteinExistence type="predicted"/>
<dbReference type="PATRIC" id="fig|54915.3.peg.4817"/>
<dbReference type="Pfam" id="PF12867">
    <property type="entry name" value="DinB_2"/>
    <property type="match status" value="1"/>
</dbReference>
<dbReference type="SUPFAM" id="SSF109854">
    <property type="entry name" value="DinB/YfiT-like putative metalloenzymes"/>
    <property type="match status" value="1"/>
</dbReference>
<accession>A0A0K9YNG9</accession>
<reference evidence="3" key="2">
    <citation type="submission" date="2015-07" db="EMBL/GenBank/DDBJ databases">
        <title>MeaNS - Measles Nucleotide Surveillance Program.</title>
        <authorList>
            <person name="Tran T."/>
            <person name="Druce J."/>
        </authorList>
    </citation>
    <scope>NUCLEOTIDE SEQUENCE</scope>
    <source>
        <strain evidence="3">DSM 9887</strain>
    </source>
</reference>
<evidence type="ECO:0000313" key="5">
    <source>
        <dbReference type="Proteomes" id="UP000319578"/>
    </source>
</evidence>
<gene>
    <name evidence="3" type="ORF">ADS79_28085</name>
    <name evidence="2" type="ORF">BRE01_26600</name>
</gene>
<reference evidence="4" key="1">
    <citation type="submission" date="2015-07" db="EMBL/GenBank/DDBJ databases">
        <title>Genome sequencing project for genomic taxonomy and phylogenomics of Bacillus-like bacteria.</title>
        <authorList>
            <person name="Liu B."/>
            <person name="Wang J."/>
            <person name="Zhu Y."/>
            <person name="Liu G."/>
            <person name="Chen Q."/>
            <person name="Chen Z."/>
            <person name="Lan J."/>
            <person name="Che J."/>
            <person name="Ge C."/>
            <person name="Shi H."/>
            <person name="Pan Z."/>
            <person name="Liu X."/>
        </authorList>
    </citation>
    <scope>NUCLEOTIDE SEQUENCE [LARGE SCALE GENOMIC DNA]</scope>
    <source>
        <strain evidence="4">DSM 9887</strain>
    </source>
</reference>
<evidence type="ECO:0000313" key="4">
    <source>
        <dbReference type="Proteomes" id="UP000036834"/>
    </source>
</evidence>
<dbReference type="EMBL" id="BJON01000009">
    <property type="protein sequence ID" value="GED68958.1"/>
    <property type="molecule type" value="Genomic_DNA"/>
</dbReference>
<dbReference type="InterPro" id="IPR024775">
    <property type="entry name" value="DinB-like"/>
</dbReference>
<organism evidence="3 4">
    <name type="scientific">Brevibacillus reuszeri</name>
    <dbReference type="NCBI Taxonomy" id="54915"/>
    <lineage>
        <taxon>Bacteria</taxon>
        <taxon>Bacillati</taxon>
        <taxon>Bacillota</taxon>
        <taxon>Bacilli</taxon>
        <taxon>Bacillales</taxon>
        <taxon>Paenibacillaceae</taxon>
        <taxon>Brevibacillus</taxon>
    </lineage>
</organism>
<reference evidence="2 5" key="3">
    <citation type="submission" date="2019-06" db="EMBL/GenBank/DDBJ databases">
        <title>Whole genome shotgun sequence of Brevibacillus reuszeri NBRC 15719.</title>
        <authorList>
            <person name="Hosoyama A."/>
            <person name="Uohara A."/>
            <person name="Ohji S."/>
            <person name="Ichikawa N."/>
        </authorList>
    </citation>
    <scope>NUCLEOTIDE SEQUENCE [LARGE SCALE GENOMIC DNA]</scope>
    <source>
        <strain evidence="2 5">NBRC 15719</strain>
    </source>
</reference>
<evidence type="ECO:0000313" key="2">
    <source>
        <dbReference type="EMBL" id="GED68958.1"/>
    </source>
</evidence>
<dbReference type="Proteomes" id="UP000319578">
    <property type="component" value="Unassembled WGS sequence"/>
</dbReference>
<feature type="domain" description="DinB-like" evidence="1">
    <location>
        <begin position="14"/>
        <end position="152"/>
    </location>
</feature>
<comment type="caution">
    <text evidence="3">The sequence shown here is derived from an EMBL/GenBank/DDBJ whole genome shotgun (WGS) entry which is preliminary data.</text>
</comment>
<dbReference type="Proteomes" id="UP000036834">
    <property type="component" value="Unassembled WGS sequence"/>
</dbReference>
<evidence type="ECO:0000313" key="3">
    <source>
        <dbReference type="EMBL" id="KNB69710.1"/>
    </source>
</evidence>
<dbReference type="STRING" id="54915.ADS79_28085"/>
<name>A0A0K9YNG9_9BACL</name>
<dbReference type="AlphaFoldDB" id="A0A0K9YNG9"/>